<dbReference type="AlphaFoldDB" id="C6XMD6"/>
<proteinExistence type="predicted"/>
<dbReference type="RefSeq" id="WP_015826229.1">
    <property type="nucleotide sequence ID" value="NC_012982.1"/>
</dbReference>
<dbReference type="STRING" id="582402.Hbal_0377"/>
<dbReference type="Proteomes" id="UP000002745">
    <property type="component" value="Chromosome"/>
</dbReference>
<feature type="signal peptide" evidence="1">
    <location>
        <begin position="1"/>
        <end position="24"/>
    </location>
</feature>
<evidence type="ECO:0000256" key="1">
    <source>
        <dbReference type="SAM" id="SignalP"/>
    </source>
</evidence>
<name>C6XMD6_HIRBI</name>
<sequence length="240" mass="26948">MKLLFCIGMSAAILVMGIESEAVADANNQAVTKDWSKSKCMNFSSNKDIEDSENALKEAHSSKDFKGANALASELMDNKLGCQQRYEIADIGYKSAVALRDFSSAQGFLPVMRKHLKKKGEDVNFFDRLIQWVDENKAAHDADIEVADRDAFAIRDRTLHYVYKDFIDNRNYAGKVPTTLCEVNFAISEYGQPISVEAKCDQNEVQASLIKHIPKMLFAPKIVDGKPVVQERYGLKVRIE</sequence>
<dbReference type="EMBL" id="CP001678">
    <property type="protein sequence ID" value="ACT58079.1"/>
    <property type="molecule type" value="Genomic_DNA"/>
</dbReference>
<dbReference type="KEGG" id="hba:Hbal_0377"/>
<feature type="chain" id="PRO_5002971473" description="TonB C-terminal domain-containing protein" evidence="1">
    <location>
        <begin position="25"/>
        <end position="240"/>
    </location>
</feature>
<keyword evidence="3" id="KW-1185">Reference proteome</keyword>
<reference evidence="3" key="1">
    <citation type="journal article" date="2011" name="J. Bacteriol.">
        <title>Genome sequences of eight morphologically diverse alphaproteobacteria.</title>
        <authorList>
            <consortium name="US DOE Joint Genome Institute"/>
            <person name="Brown P.J."/>
            <person name="Kysela D.T."/>
            <person name="Buechlein A."/>
            <person name="Hemmerich C."/>
            <person name="Brun Y.V."/>
        </authorList>
    </citation>
    <scope>NUCLEOTIDE SEQUENCE [LARGE SCALE GENOMIC DNA]</scope>
    <source>
        <strain evidence="3">ATCC 49814 / DSM 5838 / IFAM 1418</strain>
    </source>
</reference>
<protein>
    <recommendedName>
        <fullName evidence="4">TonB C-terminal domain-containing protein</fullName>
    </recommendedName>
</protein>
<evidence type="ECO:0000313" key="3">
    <source>
        <dbReference type="Proteomes" id="UP000002745"/>
    </source>
</evidence>
<organism evidence="2 3">
    <name type="scientific">Hirschia baltica (strain ATCC 49814 / DSM 5838 / IFAM 1418)</name>
    <dbReference type="NCBI Taxonomy" id="582402"/>
    <lineage>
        <taxon>Bacteria</taxon>
        <taxon>Pseudomonadati</taxon>
        <taxon>Pseudomonadota</taxon>
        <taxon>Alphaproteobacteria</taxon>
        <taxon>Hyphomonadales</taxon>
        <taxon>Hyphomonadaceae</taxon>
        <taxon>Hirschia</taxon>
    </lineage>
</organism>
<accession>C6XMD6</accession>
<keyword evidence="1" id="KW-0732">Signal</keyword>
<gene>
    <name evidence="2" type="ordered locus">Hbal_0377</name>
</gene>
<evidence type="ECO:0008006" key="4">
    <source>
        <dbReference type="Google" id="ProtNLM"/>
    </source>
</evidence>
<evidence type="ECO:0000313" key="2">
    <source>
        <dbReference type="EMBL" id="ACT58079.1"/>
    </source>
</evidence>
<dbReference type="OrthoDB" id="7630804at2"/>
<dbReference type="HOGENOM" id="CLU_1155188_0_0_5"/>